<feature type="chain" id="PRO_5045483573" description="Ppx/GppA phosphatase N-terminal domain-containing protein" evidence="1">
    <location>
        <begin position="23"/>
        <end position="365"/>
    </location>
</feature>
<evidence type="ECO:0000259" key="2">
    <source>
        <dbReference type="Pfam" id="PF02541"/>
    </source>
</evidence>
<keyword evidence="4" id="KW-1185">Reference proteome</keyword>
<sequence length="365" mass="38976">MRHFAHLLAGLAGCLLAAVALAGEPCRIAFDMGSSGIRAGESGRTEVMRADIDYLAPLSAGRGLAETLPPTIAALRNLPAQGSFDQDCPRLGGGFSAWRIAAKEDRQKLADDLAAIRADSGVAVLVIPQRQEGAYGYQGARQLLGDKLTTSHILDIGGGSLQVAGERDSFGALFGQKLWHRELCKALRNSSELPCALQPMTPQELDSARSLLRDRLHGIVRDLPQGATLTAISRPVTRGVAPAVARLFNRPAGLTEISPAMLRATLELHAGLSLDAMAERLGSERKHAAYLISDLLLVEGLMEATGGHDLRIAEIDLTNLPGLLADDRGYRWAARHDCYLQRLRSLGVAAYFSDPATCAARPAAH</sequence>
<reference evidence="3" key="1">
    <citation type="submission" date="2022-01" db="EMBL/GenBank/DDBJ databases">
        <authorList>
            <person name="Jo J.-H."/>
            <person name="Im W.-T."/>
        </authorList>
    </citation>
    <scope>NUCLEOTIDE SEQUENCE</scope>
    <source>
        <strain evidence="3">XY25</strain>
    </source>
</reference>
<gene>
    <name evidence="3" type="ORF">LZ012_16105</name>
</gene>
<evidence type="ECO:0000313" key="4">
    <source>
        <dbReference type="Proteomes" id="UP001165384"/>
    </source>
</evidence>
<dbReference type="InterPro" id="IPR003695">
    <property type="entry name" value="Ppx_GppA_N"/>
</dbReference>
<dbReference type="Gene3D" id="3.30.420.150">
    <property type="entry name" value="Exopolyphosphatase. Domain 2"/>
    <property type="match status" value="1"/>
</dbReference>
<dbReference type="Proteomes" id="UP001165384">
    <property type="component" value="Unassembled WGS sequence"/>
</dbReference>
<dbReference type="EMBL" id="JAKLTN010000003">
    <property type="protein sequence ID" value="MCG2578520.1"/>
    <property type="molecule type" value="Genomic_DNA"/>
</dbReference>
<keyword evidence="1" id="KW-0732">Signal</keyword>
<proteinExistence type="predicted"/>
<dbReference type="Gene3D" id="3.30.420.40">
    <property type="match status" value="1"/>
</dbReference>
<name>A0ABS9K5R9_9RHOO</name>
<dbReference type="RefSeq" id="WP_275711893.1">
    <property type="nucleotide sequence ID" value="NZ_JAKLTN010000003.1"/>
</dbReference>
<accession>A0ABS9K5R9</accession>
<evidence type="ECO:0000313" key="3">
    <source>
        <dbReference type="EMBL" id="MCG2578520.1"/>
    </source>
</evidence>
<protein>
    <recommendedName>
        <fullName evidence="2">Ppx/GppA phosphatase N-terminal domain-containing protein</fullName>
    </recommendedName>
</protein>
<dbReference type="Pfam" id="PF02541">
    <property type="entry name" value="Ppx-GppA"/>
    <property type="match status" value="1"/>
</dbReference>
<comment type="caution">
    <text evidence="3">The sequence shown here is derived from an EMBL/GenBank/DDBJ whole genome shotgun (WGS) entry which is preliminary data.</text>
</comment>
<feature type="signal peptide" evidence="1">
    <location>
        <begin position="1"/>
        <end position="22"/>
    </location>
</feature>
<organism evidence="3 4">
    <name type="scientific">Dechloromonas hankyongensis</name>
    <dbReference type="NCBI Taxonomy" id="2908002"/>
    <lineage>
        <taxon>Bacteria</taxon>
        <taxon>Pseudomonadati</taxon>
        <taxon>Pseudomonadota</taxon>
        <taxon>Betaproteobacteria</taxon>
        <taxon>Rhodocyclales</taxon>
        <taxon>Azonexaceae</taxon>
        <taxon>Dechloromonas</taxon>
    </lineage>
</organism>
<feature type="domain" description="Ppx/GppA phosphatase N-terminal" evidence="2">
    <location>
        <begin position="113"/>
        <end position="304"/>
    </location>
</feature>
<evidence type="ECO:0000256" key="1">
    <source>
        <dbReference type="SAM" id="SignalP"/>
    </source>
</evidence>